<dbReference type="AlphaFoldDB" id="C6HNP3"/>
<feature type="domain" description="MJ1316 RNA cyclic group end recognition" evidence="12">
    <location>
        <begin position="1169"/>
        <end position="1239"/>
    </location>
</feature>
<evidence type="ECO:0000256" key="5">
    <source>
        <dbReference type="ARBA" id="ARBA00022679"/>
    </source>
</evidence>
<evidence type="ECO:0000256" key="3">
    <source>
        <dbReference type="ARBA" id="ARBA00012388"/>
    </source>
</evidence>
<sequence length="1256" mass="140198">MADLKEFPQATSLTLNAHQTALCIIPPSPLVEDANRLRALYDQAFEKWPAHINLSFPFVSFDRLPAAVDLIRSNLSIWLSKAGNTRLRVCLNKPGHFTQRRGNVVYLAPNDSEGVSNFSDLQAAILEGFKQPADRQWRGYQPHLTIGQSQANDNNARDYLLSKAELLPPIEWEVGQLAIMVREKAGNMNKMKLWGTIDLDEAATFNQIAITARDVGQDGDDRETSSLSSTASELSLQDLHINPERGGSGAESRITYMFSDDAGIWTPAEASSAPEDEELIPSTLKVSSYNVLVESMHPPATDRYPILLHTLISKTSVADVLVLQEVSDDFLAYILGQDAIRTMYPFATHGPPDQKGIGPLPSLRNVVALSRSNFTWSWLPLGTNHKGAVLLALSNVGKMDDSGFVPTIIAGVHLSSGLFDYAVAARKQQLERLFHFLSATHANNPKVIAGDFNMTTSTIIHEKAAERKLISPQSIATLPVLESMLQYSGYLDSWLVAQTGMKDMVSPARLERDFTQLYDGEQGATFDPLENSLAAASSGSTANPRPQRYDRILFGEDDLKVTAFNMFGFPIKRIDEATGDIKLQFPSDHWGIRASLELGTNGGVRGNTPVKSTPLDIKKAHPNFDDPVSLKICQEDQSIVPSPESAEARKAAFLLLKHIIQDGSLSEPSNGEEIGRSKFSIVVTTVGSSGLGVWTESSDIDCLCVGSISANVFFELIIQRLRNRIDLGVKIIRRVKPAFGTMLELEVNGIKFDLQYCPAAAVAERWLEVPNLPQSSPLFNLSLIPRMKLQPYRDQAYLQRTIQNPATFRLLHRIIKGWAKYRGIYSSRFGYLGGIHITLMLSRLLKLLPPNPGSAADILCTFFNHYGNFNWEKDAVYDPIFHEKPPRNYRPPREGMIIFTLHTPIINVARSTSIPSMRKIVDEMKRAENLISEGNANWAELLGIYPKTGKSALSSSADEFLKSYNSYIKINVQYWSLSLAKGSSLVGWVESRCLDLLDDLYREFPDIQARIWPARFTQNEDHENSTPAQEKHEYQGCYLIGLRKADHATDPTRTFSKLDRKLAQDTLQASMDQFASSVQSNKKYFNLASAWVDVTHVKQDSLGPLKLDDRNWGIFTNQDFNSDDSDSDSDIGFGNFDDSEADTEADSISSTRKKSTHTSTSKPVSTAKLRPASDILNRLRWDPSFHGAEYIIGYEDRFLGAKEIPLDRWKSEQTDEEFIPQHRILYFKRKADGKVVWDRETRRDEIFGSGAGKGEE</sequence>
<dbReference type="Gene3D" id="3.30.460.10">
    <property type="entry name" value="Beta Polymerase, domain 2"/>
    <property type="match status" value="1"/>
</dbReference>
<evidence type="ECO:0000256" key="8">
    <source>
        <dbReference type="ARBA" id="ARBA00023242"/>
    </source>
</evidence>
<dbReference type="PANTHER" id="PTHR10682:SF23">
    <property type="entry name" value="POLYNUCLEOTIDE ADENYLYLTRANSFERASE"/>
    <property type="match status" value="1"/>
</dbReference>
<dbReference type="EC" id="2.7.7.19" evidence="3"/>
<evidence type="ECO:0000256" key="2">
    <source>
        <dbReference type="ARBA" id="ARBA00010912"/>
    </source>
</evidence>
<feature type="compositionally biased region" description="Low complexity" evidence="9">
    <location>
        <begin position="225"/>
        <end position="235"/>
    </location>
</feature>
<dbReference type="Proteomes" id="UP000002624">
    <property type="component" value="Unassembled WGS sequence"/>
</dbReference>
<dbReference type="InterPro" id="IPR009097">
    <property type="entry name" value="Cyclic_Pdiesterase"/>
</dbReference>
<dbReference type="Pfam" id="PF01909">
    <property type="entry name" value="NTP_transf_2"/>
    <property type="match status" value="1"/>
</dbReference>
<dbReference type="EMBL" id="GG692432">
    <property type="protein sequence ID" value="EER38089.1"/>
    <property type="molecule type" value="Genomic_DNA"/>
</dbReference>
<feature type="region of interest" description="Disordered" evidence="9">
    <location>
        <begin position="215"/>
        <end position="235"/>
    </location>
</feature>
<dbReference type="PANTHER" id="PTHR10682">
    <property type="entry name" value="POLY A POLYMERASE"/>
    <property type="match status" value="1"/>
</dbReference>
<organism evidence="14 15">
    <name type="scientific">Ajellomyces capsulatus (strain H143)</name>
    <name type="common">Darling's disease fungus</name>
    <name type="synonym">Histoplasma capsulatum</name>
    <dbReference type="NCBI Taxonomy" id="544712"/>
    <lineage>
        <taxon>Eukaryota</taxon>
        <taxon>Fungi</taxon>
        <taxon>Dikarya</taxon>
        <taxon>Ascomycota</taxon>
        <taxon>Pezizomycotina</taxon>
        <taxon>Eurotiomycetes</taxon>
        <taxon>Eurotiomycetidae</taxon>
        <taxon>Onygenales</taxon>
        <taxon>Ajellomycetaceae</taxon>
        <taxon>Histoplasma</taxon>
    </lineage>
</organism>
<proteinExistence type="inferred from homology"/>
<keyword evidence="5" id="KW-0808">Transferase</keyword>
<feature type="domain" description="Poly(A) polymerase central" evidence="13">
    <location>
        <begin position="807"/>
        <end position="942"/>
    </location>
</feature>
<dbReference type="OMA" id="THGPPDQ"/>
<evidence type="ECO:0000259" key="11">
    <source>
        <dbReference type="Pfam" id="PF03372"/>
    </source>
</evidence>
<dbReference type="Pfam" id="PF13563">
    <property type="entry name" value="2_5_RNA_ligase2"/>
    <property type="match status" value="1"/>
</dbReference>
<dbReference type="GO" id="GO:0005524">
    <property type="term" value="F:ATP binding"/>
    <property type="evidence" value="ECO:0007669"/>
    <property type="project" value="UniProtKB-KW"/>
</dbReference>
<dbReference type="GO" id="GO:0006397">
    <property type="term" value="P:mRNA processing"/>
    <property type="evidence" value="ECO:0007669"/>
    <property type="project" value="UniProtKB-KW"/>
</dbReference>
<evidence type="ECO:0000256" key="7">
    <source>
        <dbReference type="ARBA" id="ARBA00022840"/>
    </source>
</evidence>
<protein>
    <recommendedName>
        <fullName evidence="3">polynucleotide adenylyltransferase</fullName>
        <ecNumber evidence="3">2.7.7.19</ecNumber>
    </recommendedName>
</protein>
<comment type="subcellular location">
    <subcellularLocation>
        <location evidence="1">Nucleus</location>
    </subcellularLocation>
</comment>
<gene>
    <name evidence="14" type="ORF">HCDG_07824</name>
</gene>
<dbReference type="Gene3D" id="3.90.1140.10">
    <property type="entry name" value="Cyclic phosphodiesterase"/>
    <property type="match status" value="1"/>
</dbReference>
<dbReference type="InterPro" id="IPR002934">
    <property type="entry name" value="Polymerase_NTP_transf_dom"/>
</dbReference>
<dbReference type="Gene3D" id="1.10.1410.10">
    <property type="match status" value="1"/>
</dbReference>
<dbReference type="SUPFAM" id="SSF81631">
    <property type="entry name" value="PAP/OAS1 substrate-binding domain"/>
    <property type="match status" value="1"/>
</dbReference>
<dbReference type="InterPro" id="IPR005135">
    <property type="entry name" value="Endo/exonuclease/phosphatase"/>
</dbReference>
<name>C6HNP3_AJECH</name>
<dbReference type="InterPro" id="IPR036691">
    <property type="entry name" value="Endo/exonu/phosph_ase_sf"/>
</dbReference>
<dbReference type="SUPFAM" id="SSF55144">
    <property type="entry name" value="LigT-like"/>
    <property type="match status" value="1"/>
</dbReference>
<feature type="compositionally biased region" description="Low complexity" evidence="9">
    <location>
        <begin position="1157"/>
        <end position="1166"/>
    </location>
</feature>
<feature type="domain" description="Endonuclease/exonuclease/phosphatase" evidence="11">
    <location>
        <begin position="288"/>
        <end position="589"/>
    </location>
</feature>
<dbReference type="VEuPathDB" id="FungiDB:HCDG_07824"/>
<evidence type="ECO:0000259" key="10">
    <source>
        <dbReference type="Pfam" id="PF01909"/>
    </source>
</evidence>
<evidence type="ECO:0000256" key="6">
    <source>
        <dbReference type="ARBA" id="ARBA00022741"/>
    </source>
</evidence>
<evidence type="ECO:0000259" key="12">
    <source>
        <dbReference type="Pfam" id="PF04457"/>
    </source>
</evidence>
<dbReference type="GO" id="GO:0005634">
    <property type="term" value="C:nucleus"/>
    <property type="evidence" value="ECO:0007669"/>
    <property type="project" value="UniProtKB-SubCell"/>
</dbReference>
<dbReference type="SUPFAM" id="SSF56219">
    <property type="entry name" value="DNase I-like"/>
    <property type="match status" value="1"/>
</dbReference>
<dbReference type="HOGENOM" id="CLU_004292_0_0_1"/>
<dbReference type="OrthoDB" id="10263155at2759"/>
<dbReference type="GO" id="GO:0003723">
    <property type="term" value="F:RNA binding"/>
    <property type="evidence" value="ECO:0007669"/>
    <property type="project" value="InterPro"/>
</dbReference>
<dbReference type="eggNOG" id="KOG2245">
    <property type="taxonomic scope" value="Eukaryota"/>
</dbReference>
<dbReference type="Pfam" id="PF03372">
    <property type="entry name" value="Exo_endo_phos"/>
    <property type="match status" value="1"/>
</dbReference>
<dbReference type="Pfam" id="PF04457">
    <property type="entry name" value="MJ1316"/>
    <property type="match status" value="1"/>
</dbReference>
<dbReference type="Pfam" id="PF04928">
    <property type="entry name" value="PAP_central"/>
    <property type="match status" value="1"/>
</dbReference>
<evidence type="ECO:0000313" key="15">
    <source>
        <dbReference type="Proteomes" id="UP000002624"/>
    </source>
</evidence>
<evidence type="ECO:0000256" key="4">
    <source>
        <dbReference type="ARBA" id="ARBA00022664"/>
    </source>
</evidence>
<accession>C6HNP3</accession>
<evidence type="ECO:0000313" key="14">
    <source>
        <dbReference type="EMBL" id="EER38089.1"/>
    </source>
</evidence>
<keyword evidence="4" id="KW-0507">mRNA processing</keyword>
<evidence type="ECO:0000259" key="13">
    <source>
        <dbReference type="Pfam" id="PF04928"/>
    </source>
</evidence>
<dbReference type="STRING" id="544712.C6HNP3"/>
<dbReference type="SUPFAM" id="SSF81301">
    <property type="entry name" value="Nucleotidyltransferase"/>
    <property type="match status" value="1"/>
</dbReference>
<dbReference type="InterPro" id="IPR007012">
    <property type="entry name" value="PolA_pol_cen_dom"/>
</dbReference>
<evidence type="ECO:0000256" key="9">
    <source>
        <dbReference type="SAM" id="MobiDB-lite"/>
    </source>
</evidence>
<comment type="similarity">
    <text evidence="2">Belongs to the poly(A) polymerase family.</text>
</comment>
<dbReference type="SUPFAM" id="SSF55003">
    <property type="entry name" value="PAP/Archaeal CCA-adding enzyme, C-terminal domain"/>
    <property type="match status" value="1"/>
</dbReference>
<dbReference type="Gene3D" id="3.30.70.590">
    <property type="entry name" value="Poly(A) polymerase predicted RNA binding domain"/>
    <property type="match status" value="1"/>
</dbReference>
<keyword evidence="8" id="KW-0539">Nucleus</keyword>
<evidence type="ECO:0000256" key="1">
    <source>
        <dbReference type="ARBA" id="ARBA00004123"/>
    </source>
</evidence>
<dbReference type="GO" id="GO:0031123">
    <property type="term" value="P:RNA 3'-end processing"/>
    <property type="evidence" value="ECO:0007669"/>
    <property type="project" value="InterPro"/>
</dbReference>
<keyword evidence="7" id="KW-0067">ATP-binding</keyword>
<dbReference type="GO" id="GO:1990817">
    <property type="term" value="F:poly(A) RNA polymerase activity"/>
    <property type="evidence" value="ECO:0007669"/>
    <property type="project" value="UniProtKB-EC"/>
</dbReference>
<dbReference type="Gene3D" id="3.60.10.10">
    <property type="entry name" value="Endonuclease/exonuclease/phosphatase"/>
    <property type="match status" value="1"/>
</dbReference>
<dbReference type="InterPro" id="IPR040459">
    <property type="entry name" value="MJ1316"/>
</dbReference>
<feature type="domain" description="Polymerase nucleotidyl transferase" evidence="10">
    <location>
        <begin position="680"/>
        <end position="746"/>
    </location>
</feature>
<dbReference type="InterPro" id="IPR011068">
    <property type="entry name" value="NuclTrfase_I-like_C"/>
</dbReference>
<feature type="region of interest" description="Disordered" evidence="9">
    <location>
        <begin position="1123"/>
        <end position="1166"/>
    </location>
</feature>
<reference evidence="15" key="1">
    <citation type="submission" date="2009-05" db="EMBL/GenBank/DDBJ databases">
        <title>The genome sequence of Ajellomyces capsulatus strain H143.</title>
        <authorList>
            <person name="Champion M."/>
            <person name="Cuomo C.A."/>
            <person name="Ma L.-J."/>
            <person name="Henn M.R."/>
            <person name="Sil A."/>
            <person name="Goldman B."/>
            <person name="Young S.K."/>
            <person name="Kodira C.D."/>
            <person name="Zeng Q."/>
            <person name="Koehrsen M."/>
            <person name="Alvarado L."/>
            <person name="Berlin A.M."/>
            <person name="Borenstein D."/>
            <person name="Chen Z."/>
            <person name="Engels R."/>
            <person name="Freedman E."/>
            <person name="Gellesch M."/>
            <person name="Goldberg J."/>
            <person name="Griggs A."/>
            <person name="Gujja S."/>
            <person name="Heiman D.I."/>
            <person name="Hepburn T.A."/>
            <person name="Howarth C."/>
            <person name="Jen D."/>
            <person name="Larson L."/>
            <person name="Lewis B."/>
            <person name="Mehta T."/>
            <person name="Park D."/>
            <person name="Pearson M."/>
            <person name="Roberts A."/>
            <person name="Saif S."/>
            <person name="Shea T.D."/>
            <person name="Shenoy N."/>
            <person name="Sisk P."/>
            <person name="Stolte C."/>
            <person name="Sykes S."/>
            <person name="Walk T."/>
            <person name="White J."/>
            <person name="Yandava C."/>
            <person name="Klein B."/>
            <person name="McEwen J.G."/>
            <person name="Puccia R."/>
            <person name="Goldman G.H."/>
            <person name="Felipe M.S."/>
            <person name="Nino-Vega G."/>
            <person name="San-Blas G."/>
            <person name="Taylor J.W."/>
            <person name="Mendoza L."/>
            <person name="Galagan J.E."/>
            <person name="Nusbaum C."/>
            <person name="Birren B.W."/>
        </authorList>
    </citation>
    <scope>NUCLEOTIDE SEQUENCE [LARGE SCALE GENOMIC DNA]</scope>
    <source>
        <strain evidence="15">H143</strain>
    </source>
</reference>
<dbReference type="InterPro" id="IPR043519">
    <property type="entry name" value="NT_sf"/>
</dbReference>
<keyword evidence="6" id="KW-0547">Nucleotide-binding</keyword>